<dbReference type="PANTHER" id="PTHR10612">
    <property type="entry name" value="APOLIPOPROTEIN D"/>
    <property type="match status" value="1"/>
</dbReference>
<dbReference type="CDD" id="cd19438">
    <property type="entry name" value="lipocalin_Blc-like"/>
    <property type="match status" value="1"/>
</dbReference>
<sequence length="208" mass="21458">MSRSSSRPLIPALAAAGALAAGIVVTGAATAAAAPGSMLPAPLPSIASLDVERYAGTWQQVAAVPQPFNLECARDTRATYAVTAPGTISVRNDCTTWSGAPSGITGEATVTDPSTNASLQVTFPSVPFSPPEGLPNYVVTYIDEGYETAIVGDPARTSGFVLSRSGTLTGAEWQQVQDVIVDRGWNPCFFLTSPITGGLETIQPLCTL</sequence>
<dbReference type="Proteomes" id="UP000642993">
    <property type="component" value="Unassembled WGS sequence"/>
</dbReference>
<name>A0A927JF43_9ACTN</name>
<gene>
    <name evidence="4" type="ORF">HT102_14260</name>
</gene>
<dbReference type="InterPro" id="IPR022271">
    <property type="entry name" value="Lipocalin_ApoD"/>
</dbReference>
<dbReference type="InterPro" id="IPR047202">
    <property type="entry name" value="Lipocalin_Blc-like_dom"/>
</dbReference>
<accession>A0A927JF43</accession>
<dbReference type="SUPFAM" id="SSF50814">
    <property type="entry name" value="Lipocalins"/>
    <property type="match status" value="1"/>
</dbReference>
<keyword evidence="2" id="KW-0732">Signal</keyword>
<dbReference type="Pfam" id="PF08212">
    <property type="entry name" value="Lipocalin_2"/>
    <property type="match status" value="1"/>
</dbReference>
<feature type="signal peptide" evidence="2">
    <location>
        <begin position="1"/>
        <end position="20"/>
    </location>
</feature>
<dbReference type="GO" id="GO:0005737">
    <property type="term" value="C:cytoplasm"/>
    <property type="evidence" value="ECO:0007669"/>
    <property type="project" value="TreeGrafter"/>
</dbReference>
<keyword evidence="5" id="KW-1185">Reference proteome</keyword>
<dbReference type="PANTHER" id="PTHR10612:SF34">
    <property type="entry name" value="APOLIPOPROTEIN D"/>
    <property type="match status" value="1"/>
</dbReference>
<evidence type="ECO:0000256" key="2">
    <source>
        <dbReference type="PIRNR" id="PIRNR036893"/>
    </source>
</evidence>
<reference evidence="4" key="1">
    <citation type="submission" date="2020-09" db="EMBL/GenBank/DDBJ databases">
        <title>Hoyosella lacisalsi sp. nov., a halotolerant actinobacterium isolated from soil of Lake Gudzhirganskoe.</title>
        <authorList>
            <person name="Yang Q."/>
            <person name="Guo P.Y."/>
            <person name="Liu S.W."/>
            <person name="Li F.N."/>
            <person name="Sun C.H."/>
        </authorList>
    </citation>
    <scope>NUCLEOTIDE SEQUENCE</scope>
    <source>
        <strain evidence="4">G463</strain>
    </source>
</reference>
<feature type="chain" id="PRO_5039776117" evidence="2">
    <location>
        <begin position="21"/>
        <end position="208"/>
    </location>
</feature>
<dbReference type="InterPro" id="IPR000566">
    <property type="entry name" value="Lipocln_cytosolic_FA-bd_dom"/>
</dbReference>
<dbReference type="RefSeq" id="WP_192040100.1">
    <property type="nucleotide sequence ID" value="NZ_JACYWE010000009.1"/>
</dbReference>
<organism evidence="4 5">
    <name type="scientific">Lolliginicoccus lacisalsi</name>
    <dbReference type="NCBI Taxonomy" id="2742202"/>
    <lineage>
        <taxon>Bacteria</taxon>
        <taxon>Bacillati</taxon>
        <taxon>Actinomycetota</taxon>
        <taxon>Actinomycetes</taxon>
        <taxon>Mycobacteriales</taxon>
        <taxon>Hoyosellaceae</taxon>
        <taxon>Lolliginicoccus</taxon>
    </lineage>
</organism>
<proteinExistence type="inferred from homology"/>
<dbReference type="GO" id="GO:0000302">
    <property type="term" value="P:response to reactive oxygen species"/>
    <property type="evidence" value="ECO:0007669"/>
    <property type="project" value="TreeGrafter"/>
</dbReference>
<dbReference type="InterPro" id="IPR012674">
    <property type="entry name" value="Calycin"/>
</dbReference>
<comment type="caution">
    <text evidence="4">The sequence shown here is derived from an EMBL/GenBank/DDBJ whole genome shotgun (WGS) entry which is preliminary data.</text>
</comment>
<evidence type="ECO:0000256" key="1">
    <source>
        <dbReference type="ARBA" id="ARBA00006889"/>
    </source>
</evidence>
<evidence type="ECO:0000313" key="4">
    <source>
        <dbReference type="EMBL" id="MBD8507647.1"/>
    </source>
</evidence>
<dbReference type="Gene3D" id="2.40.128.20">
    <property type="match status" value="1"/>
</dbReference>
<feature type="domain" description="Lipocalin/cytosolic fatty-acid binding" evidence="3">
    <location>
        <begin position="49"/>
        <end position="188"/>
    </location>
</feature>
<dbReference type="EMBL" id="JACYWE010000009">
    <property type="protein sequence ID" value="MBD8507647.1"/>
    <property type="molecule type" value="Genomic_DNA"/>
</dbReference>
<dbReference type="AlphaFoldDB" id="A0A927JF43"/>
<dbReference type="GO" id="GO:0006629">
    <property type="term" value="P:lipid metabolic process"/>
    <property type="evidence" value="ECO:0007669"/>
    <property type="project" value="TreeGrafter"/>
</dbReference>
<dbReference type="PIRSF" id="PIRSF036893">
    <property type="entry name" value="Lipocalin_ApoD"/>
    <property type="match status" value="1"/>
</dbReference>
<evidence type="ECO:0000313" key="5">
    <source>
        <dbReference type="Proteomes" id="UP000642993"/>
    </source>
</evidence>
<protein>
    <submittedName>
        <fullName evidence="4">Lipocalin family protein</fullName>
    </submittedName>
</protein>
<evidence type="ECO:0000259" key="3">
    <source>
        <dbReference type="Pfam" id="PF08212"/>
    </source>
</evidence>
<comment type="similarity">
    <text evidence="1 2">Belongs to the calycin superfamily. Lipocalin family.</text>
</comment>